<evidence type="ECO:0000256" key="5">
    <source>
        <dbReference type="ARBA" id="ARBA00022989"/>
    </source>
</evidence>
<dbReference type="GO" id="GO:0005886">
    <property type="term" value="C:plasma membrane"/>
    <property type="evidence" value="ECO:0007669"/>
    <property type="project" value="UniProtKB-SubCell"/>
</dbReference>
<proteinExistence type="inferred from homology"/>
<feature type="transmembrane region" description="Helical" evidence="7">
    <location>
        <begin position="116"/>
        <end position="136"/>
    </location>
</feature>
<dbReference type="Proteomes" id="UP000321816">
    <property type="component" value="Chromosome"/>
</dbReference>
<feature type="transmembrane region" description="Helical" evidence="7">
    <location>
        <begin position="84"/>
        <end position="104"/>
    </location>
</feature>
<evidence type="ECO:0000256" key="2">
    <source>
        <dbReference type="ARBA" id="ARBA00007430"/>
    </source>
</evidence>
<reference evidence="8 9" key="1">
    <citation type="submission" date="2024-01" db="EMBL/GenBank/DDBJ databases">
        <title>Complete Genome Sequence of Alkalicoccus halolimnae BZ-SZ-XJ29T, a Moderately Halophilic Bacterium Isolated from a Salt Lake.</title>
        <authorList>
            <person name="Zhao B."/>
        </authorList>
    </citation>
    <scope>NUCLEOTIDE SEQUENCE [LARGE SCALE GENOMIC DNA]</scope>
    <source>
        <strain evidence="8 9">BZ-SZ-XJ29</strain>
    </source>
</reference>
<feature type="transmembrane region" description="Helical" evidence="7">
    <location>
        <begin position="46"/>
        <end position="72"/>
    </location>
</feature>
<accession>A0A5C7F629</accession>
<dbReference type="InterPro" id="IPR050833">
    <property type="entry name" value="Poly_Biosynth_Transport"/>
</dbReference>
<keyword evidence="9" id="KW-1185">Reference proteome</keyword>
<feature type="transmembrane region" description="Helical" evidence="7">
    <location>
        <begin position="16"/>
        <end position="40"/>
    </location>
</feature>
<feature type="transmembrane region" description="Helical" evidence="7">
    <location>
        <begin position="360"/>
        <end position="380"/>
    </location>
</feature>
<gene>
    <name evidence="8" type="ORF">FTX54_015145</name>
</gene>
<feature type="transmembrane region" description="Helical" evidence="7">
    <location>
        <begin position="157"/>
        <end position="182"/>
    </location>
</feature>
<dbReference type="OrthoDB" id="9770347at2"/>
<organism evidence="8 9">
    <name type="scientific">Alkalicoccus halolimnae</name>
    <dbReference type="NCBI Taxonomy" id="1667239"/>
    <lineage>
        <taxon>Bacteria</taxon>
        <taxon>Bacillati</taxon>
        <taxon>Bacillota</taxon>
        <taxon>Bacilli</taxon>
        <taxon>Bacillales</taxon>
        <taxon>Bacillaceae</taxon>
        <taxon>Alkalicoccus</taxon>
    </lineage>
</organism>
<dbReference type="KEGG" id="ahal:FTX54_015145"/>
<dbReference type="Pfam" id="PF13440">
    <property type="entry name" value="Polysacc_synt_3"/>
    <property type="match status" value="1"/>
</dbReference>
<name>A0A5C7F629_9BACI</name>
<sequence length="488" mass="53841">MINNRGSLRKQTMNGLIWMMSGSGIQSILQFVVLIVLARLLDPESFGVISAALVIITFVLILSSLGFGPALVQKKEISDKEIGTSYTVSLVLSLLFGAGVYFTAPYTAAFFDMNELIPVLQVLAFSLLFNSVGVVAESLIQRELKFNLIVRIQILSYLSYGIIGVVLAVMGAGVWALTFAYFSQIFVKSILSLVLQPYQFRFLFDFTSLKNLFHFSLGYSLAKISAELSMQGDNLVVGRFLGAEALGFYSRAYQLMVMPANLIGQVLEKVLFPAMSKIQDNHAKLAQVYREGMRITTIFILPSSIFLIMNAEKVILLLFGENWLGLTEPFKVLAFVLLFRSAYKISDALVKAKGAVYKRAIIKAVYGGLVLLGAWAGHFYGLTGVAVGVSVAIVINYAVMMYLVASLINCSIPSILKAHGSGIILSVVTYLLLFLIERLYLLTDIHEYLELVISGVLWGGAILLLLFLFSKFFIGIEQRKILQLVKLS</sequence>
<evidence type="ECO:0000256" key="7">
    <source>
        <dbReference type="SAM" id="Phobius"/>
    </source>
</evidence>
<evidence type="ECO:0000313" key="8">
    <source>
        <dbReference type="EMBL" id="WWD79711.1"/>
    </source>
</evidence>
<dbReference type="AlphaFoldDB" id="A0A5C7F629"/>
<dbReference type="RefSeq" id="WP_147803626.1">
    <property type="nucleotide sequence ID" value="NZ_CP144914.1"/>
</dbReference>
<dbReference type="PANTHER" id="PTHR30250:SF10">
    <property type="entry name" value="LIPOPOLYSACCHARIDE BIOSYNTHESIS PROTEIN WZXC"/>
    <property type="match status" value="1"/>
</dbReference>
<comment type="similarity">
    <text evidence="2">Belongs to the polysaccharide synthase family.</text>
</comment>
<feature type="transmembrane region" description="Helical" evidence="7">
    <location>
        <begin position="452"/>
        <end position="474"/>
    </location>
</feature>
<protein>
    <submittedName>
        <fullName evidence="8">Lipopolysaccharide biosynthesis protein</fullName>
    </submittedName>
</protein>
<feature type="transmembrane region" description="Helical" evidence="7">
    <location>
        <begin position="420"/>
        <end position="440"/>
    </location>
</feature>
<keyword evidence="4 7" id="KW-0812">Transmembrane</keyword>
<evidence type="ECO:0000256" key="4">
    <source>
        <dbReference type="ARBA" id="ARBA00022692"/>
    </source>
</evidence>
<evidence type="ECO:0000313" key="9">
    <source>
        <dbReference type="Proteomes" id="UP000321816"/>
    </source>
</evidence>
<keyword evidence="3" id="KW-1003">Cell membrane</keyword>
<feature type="transmembrane region" description="Helical" evidence="7">
    <location>
        <begin position="386"/>
        <end position="408"/>
    </location>
</feature>
<evidence type="ECO:0000256" key="6">
    <source>
        <dbReference type="ARBA" id="ARBA00023136"/>
    </source>
</evidence>
<keyword evidence="6 7" id="KW-0472">Membrane</keyword>
<dbReference type="EMBL" id="CP144914">
    <property type="protein sequence ID" value="WWD79711.1"/>
    <property type="molecule type" value="Genomic_DNA"/>
</dbReference>
<evidence type="ECO:0000256" key="1">
    <source>
        <dbReference type="ARBA" id="ARBA00004651"/>
    </source>
</evidence>
<keyword evidence="5 7" id="KW-1133">Transmembrane helix</keyword>
<dbReference type="CDD" id="cd13127">
    <property type="entry name" value="MATE_tuaB_like"/>
    <property type="match status" value="1"/>
</dbReference>
<dbReference type="PANTHER" id="PTHR30250">
    <property type="entry name" value="PST FAMILY PREDICTED COLANIC ACID TRANSPORTER"/>
    <property type="match status" value="1"/>
</dbReference>
<feature type="transmembrane region" description="Helical" evidence="7">
    <location>
        <begin position="323"/>
        <end position="339"/>
    </location>
</feature>
<evidence type="ECO:0000256" key="3">
    <source>
        <dbReference type="ARBA" id="ARBA00022475"/>
    </source>
</evidence>
<comment type="subcellular location">
    <subcellularLocation>
        <location evidence="1">Cell membrane</location>
        <topology evidence="1">Multi-pass membrane protein</topology>
    </subcellularLocation>
</comment>